<dbReference type="InParanoid" id="A0A1X7TZC1"/>
<dbReference type="STRING" id="400682.A0A1X7TZC1"/>
<proteinExistence type="predicted"/>
<dbReference type="EnsemblMetazoa" id="Aqu2.1.20611_001">
    <property type="protein sequence ID" value="Aqu2.1.20611_001"/>
    <property type="gene ID" value="Aqu2.1.20611"/>
</dbReference>
<name>A0A1X7TZC1_AMPQE</name>
<dbReference type="AlphaFoldDB" id="A0A1X7TZC1"/>
<protein>
    <submittedName>
        <fullName evidence="1">Uncharacterized protein</fullName>
    </submittedName>
</protein>
<sequence>MRDRASVNNVAKKTLLVVYPNLLDVGCFAHTLDRVGDNFQVPHISEFFSAWTTLFSHSSKAKLKWKEQTGKSVMSYSATRWWSKWEILHQAFLLFGDTEPFIKNNPDIGSATKLELAALVDWGKPFVTTTYDLEGDGPLAFMCYDKI</sequence>
<accession>A0A1X7TZC1</accession>
<evidence type="ECO:0000313" key="1">
    <source>
        <dbReference type="EnsemblMetazoa" id="Aqu2.1.20611_001"/>
    </source>
</evidence>
<organism evidence="1">
    <name type="scientific">Amphimedon queenslandica</name>
    <name type="common">Sponge</name>
    <dbReference type="NCBI Taxonomy" id="400682"/>
    <lineage>
        <taxon>Eukaryota</taxon>
        <taxon>Metazoa</taxon>
        <taxon>Porifera</taxon>
        <taxon>Demospongiae</taxon>
        <taxon>Heteroscleromorpha</taxon>
        <taxon>Haplosclerida</taxon>
        <taxon>Niphatidae</taxon>
        <taxon>Amphimedon</taxon>
    </lineage>
</organism>
<reference evidence="1" key="1">
    <citation type="submission" date="2017-05" db="UniProtKB">
        <authorList>
            <consortium name="EnsemblMetazoa"/>
        </authorList>
    </citation>
    <scope>IDENTIFICATION</scope>
</reference>